<evidence type="ECO:0000259" key="2">
    <source>
        <dbReference type="Pfam" id="PF20155"/>
    </source>
</evidence>
<feature type="coiled-coil region" evidence="1">
    <location>
        <begin position="800"/>
        <end position="834"/>
    </location>
</feature>
<evidence type="ECO:0000313" key="4">
    <source>
        <dbReference type="Proteomes" id="UP000179588"/>
    </source>
</evidence>
<sequence>MADNKNLELSLKIQADLKSAHTELKQLEDELKSVSDQQASLVAQEIADSQALTAAQADNFNRYHKTIKTKEELEAEAAAATAKHEKENAKLAASLDRLLESIDPTLKGLSKLDEMEAQLGKSFGAGLLDEQTYSDNLKKILAQREALSKISEGATGFKAVEQSAKQAGKSIDDTTNKSQALSEQFTRLKNTALALTGLSFGASFIRGLGQTADEYSNLSARIKLVSASNEQAKLTFQSVIRLSNETSQSIASTTELYTRLARAMKDSASQTELMQVTSTINKAAIVSGATTQEASGAIIQLSQALASGVLRGQEFNSVAEQMPRIMTMLQKSLGKTQGELRKMAEQGQLTTDVVFKALKDGAADVDAEFAQMPLTIARATAQMSNAWVDFVGGTNDALGVTKLFATIISELSGNLSALATAVVAISVAVAGRKVAAFLSATQAARAERLETLLLAEAEHVQAKAAVASAQAELARASASGKINLAQRIQAEQALTAALTQQAAAEKSLQAAQTGAIGAQRNLLGRMGGGLLGLMGGPMGLAITGVTLAVGGLTSAYAAAREREAQLEQQHKQTIQTLDDQTQKTYALIDAQGQLRQGVTLGDAYSQQQSNAATIESDAKKLAELQKKADSLKAQIEGMERSPSESGLGIYLSSKKLEEAEKQIKELSKNLDRLNEAQAKVSTGLNDQLARSLEFVGKSGKSLSEEVGANFKGIDDSTGLLGSFTDALNVAGHGIAEVKESISRGDQFAQLEGEIGKTKDKLEKDLANAAYTASERLQLFIDKVIIAAAAAGRTPEEIDKLKASLDELAQLQVKIDKANDDKKNRESARRQAESAAKATESYVKGLEKQAALLGKNQQEVRAYELAEKGLTGAYKMRAEAALALIAAEEKKVQSDANAAKNAQLQAQYLQATGQELDATLLMLRTSTDAMRKEFTESGNQEGLAWLDKLLPAQEAKARADELKAQFDRIQQLRNQQESRIQTQVDVGLISELEGRRQLVELHKQTGVQIEAYLPLLREMTQLPGETGQQMQAMLVELENELLVLQSTTDELVGAFKEGFQDGIESTLNGLANGTLALSDAVLNLGQSIVNSMAQVASRNLASMAMEGMTNLFSTGADTAAKTASDTAGASLYATSITTSSTAGAAMYGAAFTAGTTALATALTASFAAGATTLATAIITANSAGGVSNAFSAGLKGLGMGFAEGGHVTGPGTKTSDSIMTRLSNGEFVMRAAAVDQFGVSFFDALNNGVLPAFSDGGLVSAPNFTQYSAPSLPSSVTEPRESAGSASAAPILQQHLVFDANEALTAAMNTPAGERTMMTFISANKATLRQTLGVD</sequence>
<gene>
    <name evidence="3" type="ORF">A3Q29_00145</name>
</gene>
<keyword evidence="1" id="KW-0175">Coiled coil</keyword>
<dbReference type="Proteomes" id="UP000179588">
    <property type="component" value="Unassembled WGS sequence"/>
</dbReference>
<feature type="coiled-coil region" evidence="1">
    <location>
        <begin position="10"/>
        <end position="90"/>
    </location>
</feature>
<keyword evidence="4" id="KW-1185">Reference proteome</keyword>
<proteinExistence type="predicted"/>
<dbReference type="NCBIfam" id="TIGR02675">
    <property type="entry name" value="tape_meas_nterm"/>
    <property type="match status" value="1"/>
</dbReference>
<feature type="coiled-coil region" evidence="1">
    <location>
        <begin position="951"/>
        <end position="978"/>
    </location>
</feature>
<accession>A0A1S1HTY8</accession>
<comment type="caution">
    <text evidence="3">The sequence shown here is derived from an EMBL/GenBank/DDBJ whole genome shotgun (WGS) entry which is preliminary data.</text>
</comment>
<feature type="coiled-coil region" evidence="1">
    <location>
        <begin position="556"/>
        <end position="583"/>
    </location>
</feature>
<evidence type="ECO:0000256" key="1">
    <source>
        <dbReference type="SAM" id="Coils"/>
    </source>
</evidence>
<name>A0A1S1HTY8_PROST</name>
<dbReference type="InterPro" id="IPR013491">
    <property type="entry name" value="Tape_meas_N"/>
</dbReference>
<protein>
    <recommendedName>
        <fullName evidence="2">Tape measure protein N-terminal domain-containing protein</fullName>
    </recommendedName>
</protein>
<feature type="coiled-coil region" evidence="1">
    <location>
        <begin position="614"/>
        <end position="679"/>
    </location>
</feature>
<feature type="domain" description="Tape measure protein N-terminal" evidence="2">
    <location>
        <begin position="208"/>
        <end position="395"/>
    </location>
</feature>
<reference evidence="3 4" key="1">
    <citation type="submission" date="2016-03" db="EMBL/GenBank/DDBJ databases">
        <title>Genome sequence of Providencia stuartii strain, isolated from the salivary glands of larval Lucilia sericata.</title>
        <authorList>
            <person name="Yuan Y."/>
            <person name="Zhang Y."/>
            <person name="Fu S."/>
            <person name="Crippen T.L."/>
            <person name="Visi D."/>
            <person name="Benbow M.E."/>
            <person name="Allen M."/>
            <person name="Tomberlin J.K."/>
            <person name="Sze S.-H."/>
            <person name="Tarone A.M."/>
        </authorList>
    </citation>
    <scope>NUCLEOTIDE SEQUENCE [LARGE SCALE GENOMIC DNA]</scope>
    <source>
        <strain evidence="3 4">Crippen</strain>
    </source>
</reference>
<dbReference type="EMBL" id="LVIE01000001">
    <property type="protein sequence ID" value="OHT25814.1"/>
    <property type="molecule type" value="Genomic_DNA"/>
</dbReference>
<evidence type="ECO:0000313" key="3">
    <source>
        <dbReference type="EMBL" id="OHT25814.1"/>
    </source>
</evidence>
<organism evidence="3 4">
    <name type="scientific">Providencia stuartii</name>
    <dbReference type="NCBI Taxonomy" id="588"/>
    <lineage>
        <taxon>Bacteria</taxon>
        <taxon>Pseudomonadati</taxon>
        <taxon>Pseudomonadota</taxon>
        <taxon>Gammaproteobacteria</taxon>
        <taxon>Enterobacterales</taxon>
        <taxon>Morganellaceae</taxon>
        <taxon>Providencia</taxon>
    </lineage>
</organism>
<dbReference type="Pfam" id="PF20155">
    <property type="entry name" value="TMP_3"/>
    <property type="match status" value="1"/>
</dbReference>